<dbReference type="InterPro" id="IPR017853">
    <property type="entry name" value="GH"/>
</dbReference>
<evidence type="ECO:0000313" key="7">
    <source>
        <dbReference type="EMBL" id="SKC45719.1"/>
    </source>
</evidence>
<dbReference type="GO" id="GO:0006004">
    <property type="term" value="P:fucose metabolic process"/>
    <property type="evidence" value="ECO:0007669"/>
    <property type="project" value="TreeGrafter"/>
</dbReference>
<dbReference type="STRING" id="688867.SAMN05660236_0693"/>
<comment type="similarity">
    <text evidence="1">Belongs to the glycosyl hydrolase 29 family.</text>
</comment>
<feature type="domain" description="Glycoside hydrolase family 29 N-terminal" evidence="6">
    <location>
        <begin position="5"/>
        <end position="168"/>
    </location>
</feature>
<dbReference type="SUPFAM" id="SSF51445">
    <property type="entry name" value="(Trans)glycosidases"/>
    <property type="match status" value="1"/>
</dbReference>
<reference evidence="7 8" key="1">
    <citation type="submission" date="2017-02" db="EMBL/GenBank/DDBJ databases">
        <authorList>
            <person name="Peterson S.W."/>
        </authorList>
    </citation>
    <scope>NUCLEOTIDE SEQUENCE [LARGE SCALE GENOMIC DNA]</scope>
    <source>
        <strain evidence="7 8">DSM 25262</strain>
    </source>
</reference>
<evidence type="ECO:0000256" key="5">
    <source>
        <dbReference type="ARBA" id="ARBA00023295"/>
    </source>
</evidence>
<keyword evidence="4" id="KW-0378">Hydrolase</keyword>
<dbReference type="GO" id="GO:0016139">
    <property type="term" value="P:glycoside catabolic process"/>
    <property type="evidence" value="ECO:0007669"/>
    <property type="project" value="TreeGrafter"/>
</dbReference>
<dbReference type="Gene3D" id="3.20.20.80">
    <property type="entry name" value="Glycosidases"/>
    <property type="match status" value="1"/>
</dbReference>
<dbReference type="InterPro" id="IPR000933">
    <property type="entry name" value="Glyco_hydro_29"/>
</dbReference>
<organism evidence="7 8">
    <name type="scientific">Ohtaekwangia koreensis</name>
    <dbReference type="NCBI Taxonomy" id="688867"/>
    <lineage>
        <taxon>Bacteria</taxon>
        <taxon>Pseudomonadati</taxon>
        <taxon>Bacteroidota</taxon>
        <taxon>Cytophagia</taxon>
        <taxon>Cytophagales</taxon>
        <taxon>Fulvivirgaceae</taxon>
        <taxon>Ohtaekwangia</taxon>
    </lineage>
</organism>
<dbReference type="Proteomes" id="UP000190961">
    <property type="component" value="Unassembled WGS sequence"/>
</dbReference>
<name>A0A1T5J2P7_9BACT</name>
<dbReference type="Pfam" id="PF01120">
    <property type="entry name" value="Alpha_L_fucos"/>
    <property type="match status" value="1"/>
</dbReference>
<dbReference type="GO" id="GO:0004560">
    <property type="term" value="F:alpha-L-fucosidase activity"/>
    <property type="evidence" value="ECO:0007669"/>
    <property type="project" value="InterPro"/>
</dbReference>
<dbReference type="SMART" id="SM00812">
    <property type="entry name" value="Alpha_L_fucos"/>
    <property type="match status" value="1"/>
</dbReference>
<keyword evidence="5" id="KW-0326">Glycosidase</keyword>
<dbReference type="PANTHER" id="PTHR10030:SF37">
    <property type="entry name" value="ALPHA-L-FUCOSIDASE-RELATED"/>
    <property type="match status" value="1"/>
</dbReference>
<dbReference type="InterPro" id="IPR057739">
    <property type="entry name" value="Glyco_hydro_29_N"/>
</dbReference>
<evidence type="ECO:0000256" key="3">
    <source>
        <dbReference type="ARBA" id="ARBA00022729"/>
    </source>
</evidence>
<dbReference type="OrthoDB" id="1095333at2"/>
<keyword evidence="8" id="KW-1185">Reference proteome</keyword>
<sequence length="182" mass="20929">MDLDWAYPEVSPAIINSEKLNCDRWVKTLKTDDVSYGYITTKHHSGFALWDTKTTEYNVMNSPLKRDVVKEYSDVFHASGLKVMLYFSILDTHYRLRSGQIIDGHIEMIKEQLTELLTHYGDITAVVIDGWDAPWSRISYDDVPFDEIYSLVKSIQPNCLVMDKFSEAPAITEIGVCNKKRP</sequence>
<dbReference type="GO" id="GO:0005764">
    <property type="term" value="C:lysosome"/>
    <property type="evidence" value="ECO:0007669"/>
    <property type="project" value="TreeGrafter"/>
</dbReference>
<dbReference type="PANTHER" id="PTHR10030">
    <property type="entry name" value="ALPHA-L-FUCOSIDASE"/>
    <property type="match status" value="1"/>
</dbReference>
<proteinExistence type="inferred from homology"/>
<protein>
    <recommendedName>
        <fullName evidence="2">alpha-L-fucosidase</fullName>
        <ecNumber evidence="2">3.2.1.51</ecNumber>
    </recommendedName>
</protein>
<accession>A0A1T5J2P7</accession>
<dbReference type="EMBL" id="FUZU01000001">
    <property type="protein sequence ID" value="SKC45719.1"/>
    <property type="molecule type" value="Genomic_DNA"/>
</dbReference>
<dbReference type="RefSeq" id="WP_079685299.1">
    <property type="nucleotide sequence ID" value="NZ_FUZU01000001.1"/>
</dbReference>
<dbReference type="AlphaFoldDB" id="A0A1T5J2P7"/>
<evidence type="ECO:0000256" key="2">
    <source>
        <dbReference type="ARBA" id="ARBA00012662"/>
    </source>
</evidence>
<dbReference type="EC" id="3.2.1.51" evidence="2"/>
<evidence type="ECO:0000259" key="6">
    <source>
        <dbReference type="Pfam" id="PF01120"/>
    </source>
</evidence>
<gene>
    <name evidence="7" type="ORF">SAMN05660236_0693</name>
</gene>
<evidence type="ECO:0000256" key="4">
    <source>
        <dbReference type="ARBA" id="ARBA00022801"/>
    </source>
</evidence>
<evidence type="ECO:0000256" key="1">
    <source>
        <dbReference type="ARBA" id="ARBA00007951"/>
    </source>
</evidence>
<keyword evidence="3" id="KW-0732">Signal</keyword>
<evidence type="ECO:0000313" key="8">
    <source>
        <dbReference type="Proteomes" id="UP000190961"/>
    </source>
</evidence>